<comment type="caution">
    <text evidence="1">The sequence shown here is derived from an EMBL/GenBank/DDBJ whole genome shotgun (WGS) entry which is preliminary data.</text>
</comment>
<accession>A0ABV6R5Q9</accession>
<sequence length="135" mass="14332">MPSEGRALIDQPADLLKRAVGILLGAGQMLDGEGPFHVFDRPAVALVQVGGLMEKPGGEAPMAPIVADRGHAIGVRRASLDDCVEVDLMPAMGLNRHHNGAKVLEGQAGVGQARRPARLASAMMLRQSWQIRALR</sequence>
<keyword evidence="2" id="KW-1185">Reference proteome</keyword>
<reference evidence="1 2" key="1">
    <citation type="submission" date="2024-09" db="EMBL/GenBank/DDBJ databases">
        <authorList>
            <person name="Sun Q."/>
            <person name="Mori K."/>
        </authorList>
    </citation>
    <scope>NUCLEOTIDE SEQUENCE [LARGE SCALE GENOMIC DNA]</scope>
    <source>
        <strain evidence="1 2">NCAIM B.02621</strain>
    </source>
</reference>
<dbReference type="RefSeq" id="WP_376837064.1">
    <property type="nucleotide sequence ID" value="NZ_JBHLSW010000015.1"/>
</dbReference>
<evidence type="ECO:0000313" key="1">
    <source>
        <dbReference type="EMBL" id="MFC0634967.1"/>
    </source>
</evidence>
<protein>
    <submittedName>
        <fullName evidence="1">Uncharacterized protein</fullName>
    </submittedName>
</protein>
<gene>
    <name evidence="1" type="ORF">ACFFGE_13885</name>
</gene>
<evidence type="ECO:0000313" key="2">
    <source>
        <dbReference type="Proteomes" id="UP001589906"/>
    </source>
</evidence>
<dbReference type="Proteomes" id="UP001589906">
    <property type="component" value="Unassembled WGS sequence"/>
</dbReference>
<organism evidence="1 2">
    <name type="scientific">Brevundimonas balnearis</name>
    <dbReference type="NCBI Taxonomy" id="1572858"/>
    <lineage>
        <taxon>Bacteria</taxon>
        <taxon>Pseudomonadati</taxon>
        <taxon>Pseudomonadota</taxon>
        <taxon>Alphaproteobacteria</taxon>
        <taxon>Caulobacterales</taxon>
        <taxon>Caulobacteraceae</taxon>
        <taxon>Brevundimonas</taxon>
    </lineage>
</organism>
<name>A0ABV6R5Q9_9CAUL</name>
<proteinExistence type="predicted"/>
<dbReference type="EMBL" id="JBHLSW010000015">
    <property type="protein sequence ID" value="MFC0634967.1"/>
    <property type="molecule type" value="Genomic_DNA"/>
</dbReference>